<comment type="caution">
    <text evidence="1">The sequence shown here is derived from an EMBL/GenBank/DDBJ whole genome shotgun (WGS) entry which is preliminary data.</text>
</comment>
<organism evidence="1 2">
    <name type="scientific">Heyndrickxia oleronia</name>
    <dbReference type="NCBI Taxonomy" id="38875"/>
    <lineage>
        <taxon>Bacteria</taxon>
        <taxon>Bacillati</taxon>
        <taxon>Bacillota</taxon>
        <taxon>Bacilli</taxon>
        <taxon>Bacillales</taxon>
        <taxon>Bacillaceae</taxon>
        <taxon>Heyndrickxia</taxon>
    </lineage>
</organism>
<gene>
    <name evidence="1" type="ORF">BWZ43_14320</name>
</gene>
<dbReference type="EMBL" id="MTLA01000170">
    <property type="protein sequence ID" value="OOP67706.1"/>
    <property type="molecule type" value="Genomic_DNA"/>
</dbReference>
<dbReference type="RefSeq" id="WP_078110497.1">
    <property type="nucleotide sequence ID" value="NZ_CP065424.1"/>
</dbReference>
<sequence length="653" mass="67436">MLNSNGNVTTTTADYPHEVTTGGKAVIAVKLDANGKANLVLSGKDASVTPIVYEGTVLAGQDGDQATEYNAEYSARALQAKASKVTFELKHSLGLKLEALGNKEAAKYLNSKETGGRDYKVTYTDKDGKPVSVDSKVKVAIDKAGIKGNFYLLDSDGNSLPGQTINGKIYYEVSVNKDGQATFTVAGDTANDYVTPVVFVDNGATKNELDKNDLQATSDITYFVEKVTYSAQLVALGADGKPVKSALADGNDYIEFVYKLVDQNGKPRRASDATSVTFNVSAGAGTLVLPDGTEIAPDGKESITKTISTSDTEASVRIKAKEGSTAYVTAVGSRAGVVLPTTDPASLTGTFTSKGELVDGKAYSGLVTDVDKANHKVTLEINGKKHTLSYTDSSLYISGVVATLPNFEAELNIGDTVQYVPGKTPYFDITNNVAPDTTAPVLSSAKYQASKAAVPGAKAGVTIQGIKFTATQVGTDGNDVTIKLVDTDTTNTTASIAYDSIGKVLVVDLAGETPAGGTYAITDTLNTVITAVNAKKAVTGIEAVLDNGATGTTLATVSSGTDKTAGGVNAEAAINNSTLVLTFDEAIANTSSVNVQVTGKTLGTNPVYSWDNDKKVLTITLGAGADVAVGDVISSTGAKDASGNIQSGNVTIQ</sequence>
<dbReference type="AlphaFoldDB" id="A0A8E2I6N9"/>
<dbReference type="Proteomes" id="UP000189761">
    <property type="component" value="Unassembled WGS sequence"/>
</dbReference>
<evidence type="ECO:0000313" key="2">
    <source>
        <dbReference type="Proteomes" id="UP000189761"/>
    </source>
</evidence>
<name>A0A8E2I6N9_9BACI</name>
<evidence type="ECO:0000313" key="1">
    <source>
        <dbReference type="EMBL" id="OOP67706.1"/>
    </source>
</evidence>
<reference evidence="1 2" key="1">
    <citation type="submission" date="2017-01" db="EMBL/GenBank/DDBJ databases">
        <title>Draft genome sequence of Bacillus oleronius.</title>
        <authorList>
            <person name="Allam M."/>
        </authorList>
    </citation>
    <scope>NUCLEOTIDE SEQUENCE [LARGE SCALE GENOMIC DNA]</scope>
    <source>
        <strain evidence="1 2">DSM 9356</strain>
    </source>
</reference>
<proteinExistence type="predicted"/>
<protein>
    <submittedName>
        <fullName evidence="1">Uncharacterized protein</fullName>
    </submittedName>
</protein>
<accession>A0A8E2I6N9</accession>
<keyword evidence="2" id="KW-1185">Reference proteome</keyword>